<dbReference type="SUPFAM" id="SSF51445">
    <property type="entry name" value="(Trans)glycosidases"/>
    <property type="match status" value="1"/>
</dbReference>
<comment type="caution">
    <text evidence="7">The sequence shown here is derived from an EMBL/GenBank/DDBJ whole genome shotgun (WGS) entry which is preliminary data.</text>
</comment>
<proteinExistence type="inferred from homology"/>
<feature type="domain" description="Glycoside hydrolase family 31 TIM barrel" evidence="5">
    <location>
        <begin position="232"/>
        <end position="489"/>
    </location>
</feature>
<feature type="domain" description="Glycosyl hydrolase family 31 C-terminal" evidence="6">
    <location>
        <begin position="532"/>
        <end position="612"/>
    </location>
</feature>
<gene>
    <name evidence="7" type="ORF">QR98_0098660</name>
</gene>
<dbReference type="Gene3D" id="2.60.40.1180">
    <property type="entry name" value="Golgi alpha-mannosidase II"/>
    <property type="match status" value="1"/>
</dbReference>
<sequence length="626" mass="71848">MNNKLCFDWMYRARLTVQFKRELLIDFDGNNKTITCYNFKWLTYQKYSKIKDCFDLSDAHWFGLGDIHNLRLPLNRLNVEEMPFVTNHNESIELSGSIISRTLISSKGLMINVPLNVPLFLSINSKMDPGKICLLSQKKFPYLTENLNDYYAHLDYTVCLAKNINVLHNYFYGNQQKTQYLKKYLQSSSSASSLSSLSSSSAVAAAAVQNENIFLERIIWSTNPNVLPNFTQQNVQSYADQITNYGFGGIILLDSRWENTIGEMKMNETLFNNPKALINILHNKGFKIMLTVSPNQAFDASTIAECDDYILKDSHLQTPLLIKCTIDEQRMCLLIDFRKMKNRQRFRKNLKQKLLDSSGLSIDGIYFDNLLSSQLPRQVNYNDAINLDEFIENMNTLMKTLPTSLGLTSSITSINLQGYVRLHPRESSWEGLASIIPSVISLGLVGYPLVNTGIVGGRDLFGKIKNQTEYIDTELYLRWLEVIIFMPVVEFAELPGLNDLDVIKVAKRLLKVRNEHFVEKMKQALLEPEDTLIVRPMWWRQNESEAYQIEDQFMIGNDIVVAPIIHKGKTERDIYLPDGWWKDEILAQVIRGGKRIKKYQIPLDKVAIFFRTEPSSPPSSTASTLK</sequence>
<dbReference type="EMBL" id="JXLN01016874">
    <property type="protein sequence ID" value="KPM11296.1"/>
    <property type="molecule type" value="Genomic_DNA"/>
</dbReference>
<evidence type="ECO:0000313" key="7">
    <source>
        <dbReference type="EMBL" id="KPM11296.1"/>
    </source>
</evidence>
<dbReference type="GO" id="GO:0005975">
    <property type="term" value="P:carbohydrate metabolic process"/>
    <property type="evidence" value="ECO:0007669"/>
    <property type="project" value="InterPro"/>
</dbReference>
<protein>
    <submittedName>
        <fullName evidence="7">Glucosidase-like protein</fullName>
    </submittedName>
</protein>
<accession>A0A132AJX9</accession>
<dbReference type="Gene3D" id="3.20.20.80">
    <property type="entry name" value="Glycosidases"/>
    <property type="match status" value="2"/>
</dbReference>
<dbReference type="InterPro" id="IPR048395">
    <property type="entry name" value="Glyco_hydro_31_C"/>
</dbReference>
<dbReference type="VEuPathDB" id="VectorBase:SSCA001545"/>
<evidence type="ECO:0000313" key="8">
    <source>
        <dbReference type="Proteomes" id="UP000616769"/>
    </source>
</evidence>
<dbReference type="InterPro" id="IPR017853">
    <property type="entry name" value="GH"/>
</dbReference>
<evidence type="ECO:0000256" key="3">
    <source>
        <dbReference type="ARBA" id="ARBA00023295"/>
    </source>
</evidence>
<dbReference type="Pfam" id="PF01055">
    <property type="entry name" value="Glyco_hydro_31_2nd"/>
    <property type="match status" value="1"/>
</dbReference>
<dbReference type="Pfam" id="PF21365">
    <property type="entry name" value="Glyco_hydro_31_3rd"/>
    <property type="match status" value="1"/>
</dbReference>
<organism evidence="7 8">
    <name type="scientific">Sarcoptes scabiei</name>
    <name type="common">Itch mite</name>
    <name type="synonym">Acarus scabiei</name>
    <dbReference type="NCBI Taxonomy" id="52283"/>
    <lineage>
        <taxon>Eukaryota</taxon>
        <taxon>Metazoa</taxon>
        <taxon>Ecdysozoa</taxon>
        <taxon>Arthropoda</taxon>
        <taxon>Chelicerata</taxon>
        <taxon>Arachnida</taxon>
        <taxon>Acari</taxon>
        <taxon>Acariformes</taxon>
        <taxon>Sarcoptiformes</taxon>
        <taxon>Astigmata</taxon>
        <taxon>Psoroptidia</taxon>
        <taxon>Sarcoptoidea</taxon>
        <taxon>Sarcoptidae</taxon>
        <taxon>Sarcoptinae</taxon>
        <taxon>Sarcoptes</taxon>
    </lineage>
</organism>
<dbReference type="PANTHER" id="PTHR43053:SF4">
    <property type="entry name" value="MYOGENESIS-REGULATING GLYCOSIDASE"/>
    <property type="match status" value="1"/>
</dbReference>
<keyword evidence="3 4" id="KW-0326">Glycosidase</keyword>
<evidence type="ECO:0000256" key="2">
    <source>
        <dbReference type="ARBA" id="ARBA00022801"/>
    </source>
</evidence>
<dbReference type="PANTHER" id="PTHR43053">
    <property type="entry name" value="GLYCOSIDASE FAMILY 31"/>
    <property type="match status" value="1"/>
</dbReference>
<dbReference type="InterPro" id="IPR000322">
    <property type="entry name" value="Glyco_hydro_31_TIM"/>
</dbReference>
<dbReference type="GO" id="GO:0004553">
    <property type="term" value="F:hydrolase activity, hydrolyzing O-glycosyl compounds"/>
    <property type="evidence" value="ECO:0007669"/>
    <property type="project" value="InterPro"/>
</dbReference>
<evidence type="ECO:0000259" key="6">
    <source>
        <dbReference type="Pfam" id="PF21365"/>
    </source>
</evidence>
<dbReference type="SUPFAM" id="SSF51011">
    <property type="entry name" value="Glycosyl hydrolase domain"/>
    <property type="match status" value="1"/>
</dbReference>
<dbReference type="InterPro" id="IPR050985">
    <property type="entry name" value="Alpha-glycosidase_related"/>
</dbReference>
<dbReference type="InterPro" id="IPR013780">
    <property type="entry name" value="Glyco_hydro_b"/>
</dbReference>
<evidence type="ECO:0000256" key="1">
    <source>
        <dbReference type="ARBA" id="ARBA00007806"/>
    </source>
</evidence>
<evidence type="ECO:0000256" key="4">
    <source>
        <dbReference type="RuleBase" id="RU361185"/>
    </source>
</evidence>
<dbReference type="Proteomes" id="UP000616769">
    <property type="component" value="Unassembled WGS sequence"/>
</dbReference>
<reference evidence="7 8" key="1">
    <citation type="journal article" date="2015" name="Parasit. Vectors">
        <title>Draft genome of the scabies mite.</title>
        <authorList>
            <person name="Rider S.D.Jr."/>
            <person name="Morgan M.S."/>
            <person name="Arlian L.G."/>
        </authorList>
    </citation>
    <scope>NUCLEOTIDE SEQUENCE [LARGE SCALE GENOMIC DNA]</scope>
    <source>
        <strain evidence="7">Arlian Lab</strain>
    </source>
</reference>
<dbReference type="AlphaFoldDB" id="A0A132AJX9"/>
<evidence type="ECO:0000259" key="5">
    <source>
        <dbReference type="Pfam" id="PF01055"/>
    </source>
</evidence>
<dbReference type="OrthoDB" id="10070917at2759"/>
<comment type="similarity">
    <text evidence="1 4">Belongs to the glycosyl hydrolase 31 family.</text>
</comment>
<name>A0A132AJX9_SARSC</name>
<keyword evidence="2 4" id="KW-0378">Hydrolase</keyword>